<evidence type="ECO:0000259" key="12">
    <source>
        <dbReference type="Pfam" id="PF00593"/>
    </source>
</evidence>
<keyword evidence="9" id="KW-0998">Cell outer membrane</keyword>
<keyword evidence="4" id="KW-0812">Transmembrane</keyword>
<dbReference type="Gene3D" id="2.60.40.1120">
    <property type="entry name" value="Carboxypeptidase-like, regulatory domain"/>
    <property type="match status" value="1"/>
</dbReference>
<feature type="domain" description="TonB-dependent receptor plug" evidence="13">
    <location>
        <begin position="145"/>
        <end position="223"/>
    </location>
</feature>
<evidence type="ECO:0000256" key="8">
    <source>
        <dbReference type="ARBA" id="ARBA00023170"/>
    </source>
</evidence>
<organism evidence="14 15">
    <name type="scientific">Fibrisoma limi BUZ 3</name>
    <dbReference type="NCBI Taxonomy" id="1185876"/>
    <lineage>
        <taxon>Bacteria</taxon>
        <taxon>Pseudomonadati</taxon>
        <taxon>Bacteroidota</taxon>
        <taxon>Cytophagia</taxon>
        <taxon>Cytophagales</taxon>
        <taxon>Spirosomataceae</taxon>
        <taxon>Fibrisoma</taxon>
    </lineage>
</organism>
<keyword evidence="6 10" id="KW-0798">TonB box</keyword>
<evidence type="ECO:0000256" key="2">
    <source>
        <dbReference type="ARBA" id="ARBA00022448"/>
    </source>
</evidence>
<feature type="domain" description="TonB-dependent receptor-like beta-barrel" evidence="12">
    <location>
        <begin position="312"/>
        <end position="759"/>
    </location>
</feature>
<dbReference type="RefSeq" id="WP_009282102.1">
    <property type="nucleotide sequence ID" value="NZ_CAIT01000006.1"/>
</dbReference>
<gene>
    <name evidence="14" type="ORF">BN8_02621</name>
</gene>
<sequence length="804" mass="90358">MRQRIAGIILLCYFLSLSLFAQTSRIVTGHVLEKGTGFPLSGASVVVAQTGLGTRTDATGFFSIKVSRSDSITLAISHVGYMNTVVPLTDHSMAEPVTIVLSSGRTLSEVTVRPTTADTRLSENLSLSQMSISLDQLKKVPALLGEKDVLKIIQLLPGVQKGTEGGTGVYVRGGGPDQNLILLDDATIYNPNHLFGFFSAFNGDVLQSVELTKGGFPAQYGGRLSSVIDMKSKVGDMHRLHGGGSLGLIASRFMLEGPLLKRRVSFLIAGRRSYYGLLTQWLTQRDQADQLPNRTWFHDFNAKVDADLSPRDHLTFSGYTGYDMFRGQRTDASRTFLQSGLDWGNTTASLRWQHRFSNRMSSNSALIYSRYQLKVNTQEANVTSDSTTQLYQLKYQSGIRDLTFKYDWQLQLGSKHQIRTGLRSTYHQFTPSAIVETTLNAPVTSDSNEPIDVLESGLYAEHDWFLGQRLHLNSGLRLSHYLHKAVQFIRPEPRFSVDYRFLTGYSAKGSFTMMNQYVHMLSNTGTGLSTDLWVPTTDRVKPEQAWQIAAGMSKTFGRSATSSRNVTVSVEGYYKTMNHLISYREGSSFLLPGNATKSQKARWEDNVTAGRGWSSGLELLLQKKEGSFSGWIGYTLSLTRWQFPQLNSGRPFFPRYDRRHDVALVGIYEISNRVRLSGTWVYGTGQALTIPLARYTLHINNPERSLNSGQPLFGDSQPTKEYSGKNKFRAEPYHRLDVSLQIGSRKNDQRSTWEFTVYNAYNRRNPFFYSMEGKVDAQNKPSRTVLYRYSLFPVIPTINYSFKF</sequence>
<protein>
    <submittedName>
        <fullName evidence="14">TonB-dependent receptor plug</fullName>
    </submittedName>
</protein>
<dbReference type="GO" id="GO:0015344">
    <property type="term" value="F:siderophore uptake transmembrane transporter activity"/>
    <property type="evidence" value="ECO:0007669"/>
    <property type="project" value="TreeGrafter"/>
</dbReference>
<dbReference type="PANTHER" id="PTHR30069:SF29">
    <property type="entry name" value="HEMOGLOBIN AND HEMOGLOBIN-HAPTOGLOBIN-BINDING PROTEIN 1-RELATED"/>
    <property type="match status" value="1"/>
</dbReference>
<comment type="caution">
    <text evidence="14">The sequence shown here is derived from an EMBL/GenBank/DDBJ whole genome shotgun (WGS) entry which is preliminary data.</text>
</comment>
<accession>I2GHZ5</accession>
<evidence type="ECO:0000256" key="9">
    <source>
        <dbReference type="ARBA" id="ARBA00023237"/>
    </source>
</evidence>
<keyword evidence="15" id="KW-1185">Reference proteome</keyword>
<evidence type="ECO:0000256" key="1">
    <source>
        <dbReference type="ARBA" id="ARBA00004571"/>
    </source>
</evidence>
<evidence type="ECO:0000256" key="7">
    <source>
        <dbReference type="ARBA" id="ARBA00023136"/>
    </source>
</evidence>
<keyword evidence="7 10" id="KW-0472">Membrane</keyword>
<dbReference type="Proteomes" id="UP000009309">
    <property type="component" value="Unassembled WGS sequence"/>
</dbReference>
<evidence type="ECO:0000313" key="15">
    <source>
        <dbReference type="Proteomes" id="UP000009309"/>
    </source>
</evidence>
<evidence type="ECO:0000259" key="13">
    <source>
        <dbReference type="Pfam" id="PF07715"/>
    </source>
</evidence>
<comment type="subcellular location">
    <subcellularLocation>
        <location evidence="1">Cell outer membrane</location>
        <topology evidence="1">Multi-pass membrane protein</topology>
    </subcellularLocation>
</comment>
<proteinExistence type="inferred from homology"/>
<evidence type="ECO:0000256" key="6">
    <source>
        <dbReference type="ARBA" id="ARBA00023077"/>
    </source>
</evidence>
<dbReference type="InterPro" id="IPR012910">
    <property type="entry name" value="Plug_dom"/>
</dbReference>
<dbReference type="Pfam" id="PF00593">
    <property type="entry name" value="TonB_dep_Rec_b-barrel"/>
    <property type="match status" value="1"/>
</dbReference>
<evidence type="ECO:0000256" key="10">
    <source>
        <dbReference type="RuleBase" id="RU003357"/>
    </source>
</evidence>
<dbReference type="SUPFAM" id="SSF49464">
    <property type="entry name" value="Carboxypeptidase regulatory domain-like"/>
    <property type="match status" value="1"/>
</dbReference>
<keyword evidence="5 11" id="KW-0732">Signal</keyword>
<dbReference type="SUPFAM" id="SSF56935">
    <property type="entry name" value="Porins"/>
    <property type="match status" value="1"/>
</dbReference>
<dbReference type="GO" id="GO:0044718">
    <property type="term" value="P:siderophore transmembrane transport"/>
    <property type="evidence" value="ECO:0007669"/>
    <property type="project" value="TreeGrafter"/>
</dbReference>
<dbReference type="InterPro" id="IPR008969">
    <property type="entry name" value="CarboxyPept-like_regulatory"/>
</dbReference>
<dbReference type="STRING" id="1185876.BN8_02621"/>
<dbReference type="GO" id="GO:0009279">
    <property type="term" value="C:cell outer membrane"/>
    <property type="evidence" value="ECO:0007669"/>
    <property type="project" value="UniProtKB-SubCell"/>
</dbReference>
<dbReference type="InterPro" id="IPR000531">
    <property type="entry name" value="Beta-barrel_TonB"/>
</dbReference>
<dbReference type="Gene3D" id="2.170.130.10">
    <property type="entry name" value="TonB-dependent receptor, plug domain"/>
    <property type="match status" value="1"/>
</dbReference>
<dbReference type="OrthoDB" id="1111684at2"/>
<evidence type="ECO:0000256" key="4">
    <source>
        <dbReference type="ARBA" id="ARBA00022692"/>
    </source>
</evidence>
<dbReference type="InterPro" id="IPR039426">
    <property type="entry name" value="TonB-dep_rcpt-like"/>
</dbReference>
<keyword evidence="8 14" id="KW-0675">Receptor</keyword>
<dbReference type="AlphaFoldDB" id="I2GHZ5"/>
<feature type="chain" id="PRO_5003659464" evidence="11">
    <location>
        <begin position="22"/>
        <end position="804"/>
    </location>
</feature>
<evidence type="ECO:0000313" key="14">
    <source>
        <dbReference type="EMBL" id="CCH53520.1"/>
    </source>
</evidence>
<reference evidence="14 15" key="1">
    <citation type="journal article" date="2012" name="J. Bacteriol.">
        <title>Genome Sequence of the Filamentous Bacterium Fibrisoma limi BUZ 3T.</title>
        <authorList>
            <person name="Filippini M."/>
            <person name="Qi W."/>
            <person name="Jaenicke S."/>
            <person name="Goesmann A."/>
            <person name="Smits T.H."/>
            <person name="Bagheri H.C."/>
        </authorList>
    </citation>
    <scope>NUCLEOTIDE SEQUENCE [LARGE SCALE GENOMIC DNA]</scope>
    <source>
        <strain evidence="15">BUZ 3T</strain>
    </source>
</reference>
<keyword evidence="2" id="KW-0813">Transport</keyword>
<evidence type="ECO:0000256" key="3">
    <source>
        <dbReference type="ARBA" id="ARBA00022452"/>
    </source>
</evidence>
<dbReference type="EMBL" id="CAIT01000006">
    <property type="protein sequence ID" value="CCH53520.1"/>
    <property type="molecule type" value="Genomic_DNA"/>
</dbReference>
<evidence type="ECO:0000256" key="5">
    <source>
        <dbReference type="ARBA" id="ARBA00022729"/>
    </source>
</evidence>
<comment type="similarity">
    <text evidence="10">Belongs to the TonB-dependent receptor family.</text>
</comment>
<name>I2GHZ5_9BACT</name>
<dbReference type="PANTHER" id="PTHR30069">
    <property type="entry name" value="TONB-DEPENDENT OUTER MEMBRANE RECEPTOR"/>
    <property type="match status" value="1"/>
</dbReference>
<evidence type="ECO:0000256" key="11">
    <source>
        <dbReference type="SAM" id="SignalP"/>
    </source>
</evidence>
<dbReference type="Pfam" id="PF13715">
    <property type="entry name" value="CarbopepD_reg_2"/>
    <property type="match status" value="1"/>
</dbReference>
<feature type="signal peptide" evidence="11">
    <location>
        <begin position="1"/>
        <end position="21"/>
    </location>
</feature>
<keyword evidence="3" id="KW-1134">Transmembrane beta strand</keyword>
<dbReference type="Gene3D" id="2.40.170.20">
    <property type="entry name" value="TonB-dependent receptor, beta-barrel domain"/>
    <property type="match status" value="1"/>
</dbReference>
<dbReference type="eggNOG" id="COG4771">
    <property type="taxonomic scope" value="Bacteria"/>
</dbReference>
<dbReference type="InterPro" id="IPR037066">
    <property type="entry name" value="Plug_dom_sf"/>
</dbReference>
<dbReference type="InterPro" id="IPR036942">
    <property type="entry name" value="Beta-barrel_TonB_sf"/>
</dbReference>
<dbReference type="Pfam" id="PF07715">
    <property type="entry name" value="Plug"/>
    <property type="match status" value="1"/>
</dbReference>